<organism evidence="2 3">
    <name type="scientific">Kwoniella shivajii</name>
    <dbReference type="NCBI Taxonomy" id="564305"/>
    <lineage>
        <taxon>Eukaryota</taxon>
        <taxon>Fungi</taxon>
        <taxon>Dikarya</taxon>
        <taxon>Basidiomycota</taxon>
        <taxon>Agaricomycotina</taxon>
        <taxon>Tremellomycetes</taxon>
        <taxon>Tremellales</taxon>
        <taxon>Cryptococcaceae</taxon>
        <taxon>Kwoniella</taxon>
    </lineage>
</organism>
<reference evidence="2 3" key="1">
    <citation type="submission" date="2024-01" db="EMBL/GenBank/DDBJ databases">
        <title>Comparative genomics of Cryptococcus and Kwoniella reveals pathogenesis evolution and contrasting modes of karyotype evolution via chromosome fusion or intercentromeric recombination.</title>
        <authorList>
            <person name="Coelho M.A."/>
            <person name="David-Palma M."/>
            <person name="Shea T."/>
            <person name="Bowers K."/>
            <person name="McGinley-Smith S."/>
            <person name="Mohammad A.W."/>
            <person name="Gnirke A."/>
            <person name="Yurkov A.M."/>
            <person name="Nowrousian M."/>
            <person name="Sun S."/>
            <person name="Cuomo C.A."/>
            <person name="Heitman J."/>
        </authorList>
    </citation>
    <scope>NUCLEOTIDE SEQUENCE [LARGE SCALE GENOMIC DNA]</scope>
    <source>
        <strain evidence="2">CBS 11374</strain>
    </source>
</reference>
<feature type="region of interest" description="Disordered" evidence="1">
    <location>
        <begin position="1"/>
        <end position="36"/>
    </location>
</feature>
<dbReference type="Proteomes" id="UP001329825">
    <property type="component" value="Chromosome 1"/>
</dbReference>
<sequence>MVKRSHSSTPVPSDDTNHSPSTSHTNYKENINESDKDQIAIKPLLSASPKMATVEKKEFSLESKRIATEMILEAGYNSVDFNLMSERTGLTVRQLRDTLRNRTNGKTNLRFSTCQFSQSNKVRISRQLKPTLHRQRIVSIKAERN</sequence>
<name>A0ABZ1CR87_9TREE</name>
<evidence type="ECO:0008006" key="4">
    <source>
        <dbReference type="Google" id="ProtNLM"/>
    </source>
</evidence>
<accession>A0ABZ1CR87</accession>
<evidence type="ECO:0000256" key="1">
    <source>
        <dbReference type="SAM" id="MobiDB-lite"/>
    </source>
</evidence>
<dbReference type="EMBL" id="CP141881">
    <property type="protein sequence ID" value="WRT64048.1"/>
    <property type="molecule type" value="Genomic_DNA"/>
</dbReference>
<gene>
    <name evidence="2" type="ORF">IL334_000976</name>
</gene>
<dbReference type="RefSeq" id="XP_062788788.1">
    <property type="nucleotide sequence ID" value="XM_062932737.1"/>
</dbReference>
<evidence type="ECO:0000313" key="3">
    <source>
        <dbReference type="Proteomes" id="UP001329825"/>
    </source>
</evidence>
<proteinExistence type="predicted"/>
<keyword evidence="3" id="KW-1185">Reference proteome</keyword>
<evidence type="ECO:0000313" key="2">
    <source>
        <dbReference type="EMBL" id="WRT64048.1"/>
    </source>
</evidence>
<protein>
    <recommendedName>
        <fullName evidence="4">HTH psq-type domain-containing protein</fullName>
    </recommendedName>
</protein>
<feature type="compositionally biased region" description="Basic and acidic residues" evidence="1">
    <location>
        <begin position="26"/>
        <end position="36"/>
    </location>
</feature>
<dbReference type="GeneID" id="87953107"/>